<organism evidence="5 6">
    <name type="scientific">Gossypium stocksii</name>
    <dbReference type="NCBI Taxonomy" id="47602"/>
    <lineage>
        <taxon>Eukaryota</taxon>
        <taxon>Viridiplantae</taxon>
        <taxon>Streptophyta</taxon>
        <taxon>Embryophyta</taxon>
        <taxon>Tracheophyta</taxon>
        <taxon>Spermatophyta</taxon>
        <taxon>Magnoliopsida</taxon>
        <taxon>eudicotyledons</taxon>
        <taxon>Gunneridae</taxon>
        <taxon>Pentapetalae</taxon>
        <taxon>rosids</taxon>
        <taxon>malvids</taxon>
        <taxon>Malvales</taxon>
        <taxon>Malvaceae</taxon>
        <taxon>Malvoideae</taxon>
        <taxon>Gossypium</taxon>
    </lineage>
</organism>
<dbReference type="GO" id="GO:0022625">
    <property type="term" value="C:cytosolic large ribosomal subunit"/>
    <property type="evidence" value="ECO:0007669"/>
    <property type="project" value="TreeGrafter"/>
</dbReference>
<dbReference type="InterPro" id="IPR016082">
    <property type="entry name" value="Ribosomal_uL30_ferredoxin-like"/>
</dbReference>
<dbReference type="Gene3D" id="3.30.1390.20">
    <property type="entry name" value="Ribosomal protein L30, ferredoxin-like fold domain"/>
    <property type="match status" value="1"/>
</dbReference>
<dbReference type="GO" id="GO:0000463">
    <property type="term" value="P:maturation of LSU-rRNA from tricistronic rRNA transcript (SSU-rRNA, 5.8S rRNA, LSU-rRNA)"/>
    <property type="evidence" value="ECO:0007669"/>
    <property type="project" value="TreeGrafter"/>
</dbReference>
<name>A0A9D3VAS1_9ROSI</name>
<gene>
    <name evidence="5" type="ORF">J1N35_027428</name>
</gene>
<protein>
    <recommendedName>
        <fullName evidence="4">Large ribosomal subunit protein uL30-like ferredoxin-like fold domain-containing protein</fullName>
    </recommendedName>
</protein>
<evidence type="ECO:0000256" key="2">
    <source>
        <dbReference type="ARBA" id="ARBA00022980"/>
    </source>
</evidence>
<dbReference type="SUPFAM" id="SSF55129">
    <property type="entry name" value="Ribosomal protein L30p/L7e"/>
    <property type="match status" value="1"/>
</dbReference>
<comment type="similarity">
    <text evidence="1">Belongs to the universal ribosomal protein uL30 family.</text>
</comment>
<dbReference type="CDD" id="cd01657">
    <property type="entry name" value="Ribosomal_L7_archeal_euk"/>
    <property type="match status" value="1"/>
</dbReference>
<dbReference type="FunFam" id="3.30.1390.20:FF:000004">
    <property type="entry name" value="60S ribosomal protein L7"/>
    <property type="match status" value="1"/>
</dbReference>
<reference evidence="5 6" key="1">
    <citation type="journal article" date="2021" name="Plant Biotechnol. J.">
        <title>Multi-omics assisted identification of the key and species-specific regulatory components of drought-tolerant mechanisms in Gossypium stocksii.</title>
        <authorList>
            <person name="Yu D."/>
            <person name="Ke L."/>
            <person name="Zhang D."/>
            <person name="Wu Y."/>
            <person name="Sun Y."/>
            <person name="Mei J."/>
            <person name="Sun J."/>
            <person name="Sun Y."/>
        </authorList>
    </citation>
    <scope>NUCLEOTIDE SEQUENCE [LARGE SCALE GENOMIC DNA]</scope>
    <source>
        <strain evidence="6">cv. E1</strain>
        <tissue evidence="5">Leaf</tissue>
    </source>
</reference>
<dbReference type="Pfam" id="PF00327">
    <property type="entry name" value="Ribosomal_L30"/>
    <property type="match status" value="1"/>
</dbReference>
<dbReference type="OrthoDB" id="28644at2759"/>
<dbReference type="InterPro" id="IPR039699">
    <property type="entry name" value="Ribosomal_uL30"/>
</dbReference>
<feature type="domain" description="Large ribosomal subunit protein uL30-like ferredoxin-like fold" evidence="4">
    <location>
        <begin position="106"/>
        <end position="139"/>
    </location>
</feature>
<dbReference type="PANTHER" id="PTHR11524">
    <property type="entry name" value="60S RIBOSOMAL PROTEIN L7"/>
    <property type="match status" value="1"/>
</dbReference>
<dbReference type="PANTHER" id="PTHR11524:SF36">
    <property type="entry name" value="LARGE RIBOSOMAL SUBUNIT PROTEIN UL30Z"/>
    <property type="match status" value="1"/>
</dbReference>
<evidence type="ECO:0000256" key="1">
    <source>
        <dbReference type="ARBA" id="ARBA00007594"/>
    </source>
</evidence>
<keyword evidence="6" id="KW-1185">Reference proteome</keyword>
<proteinExistence type="inferred from homology"/>
<evidence type="ECO:0000259" key="4">
    <source>
        <dbReference type="Pfam" id="PF00327"/>
    </source>
</evidence>
<keyword evidence="2" id="KW-0689">Ribosomal protein</keyword>
<dbReference type="GO" id="GO:0003723">
    <property type="term" value="F:RNA binding"/>
    <property type="evidence" value="ECO:0007669"/>
    <property type="project" value="TreeGrafter"/>
</dbReference>
<evidence type="ECO:0000256" key="3">
    <source>
        <dbReference type="ARBA" id="ARBA00023274"/>
    </source>
</evidence>
<evidence type="ECO:0000313" key="6">
    <source>
        <dbReference type="Proteomes" id="UP000828251"/>
    </source>
</evidence>
<dbReference type="GO" id="GO:0003735">
    <property type="term" value="F:structural constituent of ribosome"/>
    <property type="evidence" value="ECO:0007669"/>
    <property type="project" value="TreeGrafter"/>
</dbReference>
<comment type="caution">
    <text evidence="5">The sequence shown here is derived from an EMBL/GenBank/DDBJ whole genome shotgun (WGS) entry which is preliminary data.</text>
</comment>
<dbReference type="InterPro" id="IPR036919">
    <property type="entry name" value="Ribo_uL30_ferredoxin-like_sf"/>
</dbReference>
<dbReference type="Proteomes" id="UP000828251">
    <property type="component" value="Unassembled WGS sequence"/>
</dbReference>
<keyword evidence="3" id="KW-0687">Ribonucleoprotein</keyword>
<accession>A0A9D3VAS1</accession>
<dbReference type="EMBL" id="JAIQCV010000008">
    <property type="protein sequence ID" value="KAH1075100.1"/>
    <property type="molecule type" value="Genomic_DNA"/>
</dbReference>
<sequence length="224" mass="25981">MMAEEEGQSLPFVSEIVLKKRKIRDELAITRRTQLELGKYGAKKSKKQSDVSDIKRPEQFIKEFRDKELDLIRTKQRAKRPKSMIPTIKSKLLFIIPKMTCIQKLKILYSLRLRNVFSGVFVKATEGVIDMLQKVEPYVTYGYPNLKNVKELVYKKCYARIDKKAVPLTDNNIIEQALGKYGIICIEDIIHEIANVGPHFKEVVLFMGHLMLSKPEDRLLRGKK</sequence>
<evidence type="ECO:0000313" key="5">
    <source>
        <dbReference type="EMBL" id="KAH1075100.1"/>
    </source>
</evidence>
<dbReference type="InterPro" id="IPR035808">
    <property type="entry name" value="Ribosomal_uL30_euk_arc"/>
</dbReference>
<dbReference type="AlphaFoldDB" id="A0A9D3VAS1"/>